<organism evidence="2 3">
    <name type="scientific">Sporothrix brasiliensis 5110</name>
    <dbReference type="NCBI Taxonomy" id="1398154"/>
    <lineage>
        <taxon>Eukaryota</taxon>
        <taxon>Fungi</taxon>
        <taxon>Dikarya</taxon>
        <taxon>Ascomycota</taxon>
        <taxon>Pezizomycotina</taxon>
        <taxon>Sordariomycetes</taxon>
        <taxon>Sordariomycetidae</taxon>
        <taxon>Ophiostomatales</taxon>
        <taxon>Ophiostomataceae</taxon>
        <taxon>Sporothrix</taxon>
    </lineage>
</organism>
<dbReference type="EMBL" id="AWTV01000006">
    <property type="protein sequence ID" value="KIH92547.1"/>
    <property type="molecule type" value="Genomic_DNA"/>
</dbReference>
<protein>
    <submittedName>
        <fullName evidence="2">Uncharacterized protein</fullName>
    </submittedName>
</protein>
<dbReference type="OrthoDB" id="10444533at2759"/>
<dbReference type="GeneID" id="63675500"/>
<dbReference type="Proteomes" id="UP000031575">
    <property type="component" value="Unassembled WGS sequence"/>
</dbReference>
<proteinExistence type="predicted"/>
<feature type="region of interest" description="Disordered" evidence="1">
    <location>
        <begin position="429"/>
        <end position="466"/>
    </location>
</feature>
<evidence type="ECO:0000256" key="1">
    <source>
        <dbReference type="SAM" id="MobiDB-lite"/>
    </source>
</evidence>
<dbReference type="HOGENOM" id="CLU_325210_0_0_1"/>
<comment type="caution">
    <text evidence="2">The sequence shown here is derived from an EMBL/GenBank/DDBJ whole genome shotgun (WGS) entry which is preliminary data.</text>
</comment>
<dbReference type="VEuPathDB" id="FungiDB:SPBR_02276"/>
<evidence type="ECO:0000313" key="3">
    <source>
        <dbReference type="Proteomes" id="UP000031575"/>
    </source>
</evidence>
<dbReference type="RefSeq" id="XP_040620557.1">
    <property type="nucleotide sequence ID" value="XM_040760579.1"/>
</dbReference>
<gene>
    <name evidence="2" type="ORF">SPBR_02276</name>
</gene>
<keyword evidence="3" id="KW-1185">Reference proteome</keyword>
<dbReference type="AlphaFoldDB" id="A0A0C2J672"/>
<name>A0A0C2J672_9PEZI</name>
<accession>A0A0C2J672</accession>
<sequence length="887" mass="95947">MSNKMTNMFQAKYQGQLHLKTHENDTSLLLAQTALDSVWIEPDDSSSSTCMLASNSRRVVRQRTRHVHVLGLQHQHRRDLVHETRAHRLLRLGLRLRRLEQRVERHHGGAAATIGGCLGRRQLFHGQAQMLELGVLRPERLHGRRDAHACDGVAVARLVQAPADGGAQQRQHLGLADAVAAQVARHLGQLLRVVGQVARVRHHGQVERGCGQPRGAAVLDERVQEAVGRRVRCLAAVADGACRRGDGDEKVQRRVFQGTVEVPATAHLALDDLVVVFKGHLLKQNVAQHHGAMDDATHGRKTSQATGQELVHRLPVHHIALPDNHLRARLVGELVNECLDLARRRTRARHEDNVLGALAGHPPSHAAAEATRAANQDVRGIWAQEVGQLVLCCCGPHNVVGVGHNNKLACCTVVVAGVHSLERALDIGHREEGDGSSGSDFAVRQQASDVCEETPHDLGPLRSQSENVDRNVAGVAPVCLAHLQEAPRRRSTVTGCITRYNVQEPAKLVQRGPRFLGSVGAGESVEHNVDALAVGGVAHGAPKGRVSAVEDMVFGDVVLRDQKSLLLGAADCSKDLGTNHLCQADGGLTDGTRCCMHENGLAIGQAAKLDEAVVCRDKGQRQGSAGLKRHRSWQLKRKSRRRSGHCGERAAAHRVCLALGSDSNVMCIDTDGLDLDLNLVGCQRGASRRVIDKVHCVQSARMAERQLERAALGAKGCRLDDVGVEGRKFHRRLGPDGPAQTQHHVGIWVGRSAVGATHHPQTAFGGSEQCLERGELGLCQSRQKRTLELGKDDTNLVCDIHVVKRAQFWHAAGGLFECGRQAHGNQRLSRGPLAPLSRPLEPSIMGAMVKFSSVMSGSVESRSAVACRVTLADFSDATARAKSCVVQ</sequence>
<reference evidence="2 3" key="1">
    <citation type="journal article" date="2014" name="BMC Genomics">
        <title>Comparative genomics of the major fungal agents of human and animal Sporotrichosis: Sporothrix schenckii and Sporothrix brasiliensis.</title>
        <authorList>
            <person name="Teixeira M.M."/>
            <person name="de Almeida L.G."/>
            <person name="Kubitschek-Barreira P."/>
            <person name="Alves F.L."/>
            <person name="Kioshima E.S."/>
            <person name="Abadio A.K."/>
            <person name="Fernandes L."/>
            <person name="Derengowski L.S."/>
            <person name="Ferreira K.S."/>
            <person name="Souza R.C."/>
            <person name="Ruiz J.C."/>
            <person name="de Andrade N.C."/>
            <person name="Paes H.C."/>
            <person name="Nicola A.M."/>
            <person name="Albuquerque P."/>
            <person name="Gerber A.L."/>
            <person name="Martins V.P."/>
            <person name="Peconick L.D."/>
            <person name="Neto A.V."/>
            <person name="Chaucanez C.B."/>
            <person name="Silva P.A."/>
            <person name="Cunha O.L."/>
            <person name="de Oliveira F.F."/>
            <person name="dos Santos T.C."/>
            <person name="Barros A.L."/>
            <person name="Soares M.A."/>
            <person name="de Oliveira L.M."/>
            <person name="Marini M.M."/>
            <person name="Villalobos-Duno H."/>
            <person name="Cunha M.M."/>
            <person name="de Hoog S."/>
            <person name="da Silveira J.F."/>
            <person name="Henrissat B."/>
            <person name="Nino-Vega G.A."/>
            <person name="Cisalpino P.S."/>
            <person name="Mora-Montes H.M."/>
            <person name="Almeida S.R."/>
            <person name="Stajich J.E."/>
            <person name="Lopes-Bezerra L.M."/>
            <person name="Vasconcelos A.T."/>
            <person name="Felipe M.S."/>
        </authorList>
    </citation>
    <scope>NUCLEOTIDE SEQUENCE [LARGE SCALE GENOMIC DNA]</scope>
    <source>
        <strain evidence="2 3">5110</strain>
    </source>
</reference>
<evidence type="ECO:0000313" key="2">
    <source>
        <dbReference type="EMBL" id="KIH92547.1"/>
    </source>
</evidence>